<proteinExistence type="predicted"/>
<evidence type="ECO:0000313" key="2">
    <source>
        <dbReference type="Proteomes" id="UP001177140"/>
    </source>
</evidence>
<keyword evidence="2" id="KW-1185">Reference proteome</keyword>
<reference evidence="1" key="1">
    <citation type="submission" date="2022-03" db="EMBL/GenBank/DDBJ databases">
        <title>A functionally conserved STORR gene fusion in Papaver species that diverged 16.8 million years ago.</title>
        <authorList>
            <person name="Catania T."/>
        </authorList>
    </citation>
    <scope>NUCLEOTIDE SEQUENCE</scope>
    <source>
        <strain evidence="1">S-191538</strain>
    </source>
</reference>
<comment type="caution">
    <text evidence="1">The sequence shown here is derived from an EMBL/GenBank/DDBJ whole genome shotgun (WGS) entry which is preliminary data.</text>
</comment>
<name>A0AA41VXN8_PAPNU</name>
<organism evidence="1 2">
    <name type="scientific">Papaver nudicaule</name>
    <name type="common">Iceland poppy</name>
    <dbReference type="NCBI Taxonomy" id="74823"/>
    <lineage>
        <taxon>Eukaryota</taxon>
        <taxon>Viridiplantae</taxon>
        <taxon>Streptophyta</taxon>
        <taxon>Embryophyta</taxon>
        <taxon>Tracheophyta</taxon>
        <taxon>Spermatophyta</taxon>
        <taxon>Magnoliopsida</taxon>
        <taxon>Ranunculales</taxon>
        <taxon>Papaveraceae</taxon>
        <taxon>Papaveroideae</taxon>
        <taxon>Papaver</taxon>
    </lineage>
</organism>
<dbReference type="Proteomes" id="UP001177140">
    <property type="component" value="Unassembled WGS sequence"/>
</dbReference>
<dbReference type="EMBL" id="JAJJMA010312735">
    <property type="protein sequence ID" value="MCL7049159.1"/>
    <property type="molecule type" value="Genomic_DNA"/>
</dbReference>
<gene>
    <name evidence="1" type="ORF">MKW94_003575</name>
</gene>
<dbReference type="Pfam" id="PF00227">
    <property type="entry name" value="Proteasome"/>
    <property type="match status" value="1"/>
</dbReference>
<dbReference type="InterPro" id="IPR029055">
    <property type="entry name" value="Ntn_hydrolases_N"/>
</dbReference>
<dbReference type="InterPro" id="IPR001353">
    <property type="entry name" value="Proteasome_sua/b"/>
</dbReference>
<dbReference type="AlphaFoldDB" id="A0AA41VXN8"/>
<dbReference type="Gene3D" id="3.60.20.10">
    <property type="entry name" value="Glutamine Phosphoribosylpyrophosphate, subunit 1, domain 1"/>
    <property type="match status" value="1"/>
</dbReference>
<accession>A0AA41VXN8</accession>
<sequence length="329" mass="36352">MDLAELSPEYDYSKFEDDGTGYGCAECDDYNYYMETSEDDDERHDEKLKSEVSGTRQLIFNGGEKFDMGIAEGASAKKSSEKKMSEGDVESIAANKATIGFSKRSDEDLVVWLGTTTAAFVLPVCNCVILGSDKEKGYPSGANKRITTKTFKLADLPIGYTRAGVETDVNFLIDELKDYVRKGAIDITLIARHVYDWACTNRRNHAGQLLIGGYTRGSDVPHLYFISKDGLLDLTAEHGLAELRNRFQTGCGRGAAFIKLNNEYKRDMTESEGKKLIVDCIDNGIQNDNFTGKGIEYVVVKPGGAKISKALLADFVRFSYAAFDTPEND</sequence>
<dbReference type="GO" id="GO:0005839">
    <property type="term" value="C:proteasome core complex"/>
    <property type="evidence" value="ECO:0007669"/>
    <property type="project" value="InterPro"/>
</dbReference>
<dbReference type="GO" id="GO:0051603">
    <property type="term" value="P:proteolysis involved in protein catabolic process"/>
    <property type="evidence" value="ECO:0007669"/>
    <property type="project" value="InterPro"/>
</dbReference>
<evidence type="ECO:0000313" key="1">
    <source>
        <dbReference type="EMBL" id="MCL7049159.1"/>
    </source>
</evidence>
<protein>
    <submittedName>
        <fullName evidence="1">Uncharacterized protein</fullName>
    </submittedName>
</protein>
<dbReference type="SUPFAM" id="SSF56235">
    <property type="entry name" value="N-terminal nucleophile aminohydrolases (Ntn hydrolases)"/>
    <property type="match status" value="1"/>
</dbReference>